<evidence type="ECO:0000313" key="1">
    <source>
        <dbReference type="EMBL" id="GFO88390.1"/>
    </source>
</evidence>
<sequence>MEQRKAKILINKAGGTAGADAKNYRVALPSAWINELRIDEGSREVVLQFDGESITIRRAVPCGYAEFMDAARQRGHELLVLHFYDGDTLCTKICADRTTRTLAIENHTADVLRTAFGVNQNPTWDDLQQFLESRCVPRQRDGLRYYLAELGLETYDPLEIIRKTEGRMAEDNCRLVIVEG</sequence>
<name>A0ABQ1E0D8_9FIRM</name>
<keyword evidence="2" id="KW-1185">Reference proteome</keyword>
<protein>
    <recommendedName>
        <fullName evidence="3">AbrB/MazE/SpoVT family DNA-binding domain-containing protein</fullName>
    </recommendedName>
</protein>
<dbReference type="Proteomes" id="UP000620147">
    <property type="component" value="Unassembled WGS sequence"/>
</dbReference>
<evidence type="ECO:0000313" key="2">
    <source>
        <dbReference type="Proteomes" id="UP000620147"/>
    </source>
</evidence>
<accession>A0ABQ1E0D8</accession>
<dbReference type="RefSeq" id="WP_188885699.1">
    <property type="nucleotide sequence ID" value="NZ_BLYJ01000017.1"/>
</dbReference>
<evidence type="ECO:0008006" key="3">
    <source>
        <dbReference type="Google" id="ProtNLM"/>
    </source>
</evidence>
<gene>
    <name evidence="1" type="ORF">BUFA31_15540</name>
</gene>
<dbReference type="EMBL" id="BLYJ01000017">
    <property type="protein sequence ID" value="GFO88390.1"/>
    <property type="molecule type" value="Genomic_DNA"/>
</dbReference>
<reference evidence="1 2" key="1">
    <citation type="submission" date="2020-06" db="EMBL/GenBank/DDBJ databases">
        <title>Characterization of fructooligosaccharide metabolism and fructooligosaccharide-degrading enzymes in human commensal butyrate producers.</title>
        <authorList>
            <person name="Tanno H."/>
            <person name="Fujii T."/>
            <person name="Hirano K."/>
            <person name="Maeno S."/>
            <person name="Tonozuka T."/>
            <person name="Sakamoto M."/>
            <person name="Ohkuma M."/>
            <person name="Tochio T."/>
            <person name="Endo A."/>
        </authorList>
    </citation>
    <scope>NUCLEOTIDE SEQUENCE [LARGE SCALE GENOMIC DNA]</scope>
    <source>
        <strain evidence="1 2">JCM 31056</strain>
    </source>
</reference>
<organism evidence="1 2">
    <name type="scientific">Butyricicoccus faecihominis</name>
    <dbReference type="NCBI Taxonomy" id="1712515"/>
    <lineage>
        <taxon>Bacteria</taxon>
        <taxon>Bacillati</taxon>
        <taxon>Bacillota</taxon>
        <taxon>Clostridia</taxon>
        <taxon>Eubacteriales</taxon>
        <taxon>Butyricicoccaceae</taxon>
        <taxon>Butyricicoccus</taxon>
    </lineage>
</organism>
<comment type="caution">
    <text evidence="1">The sequence shown here is derived from an EMBL/GenBank/DDBJ whole genome shotgun (WGS) entry which is preliminary data.</text>
</comment>
<proteinExistence type="predicted"/>